<sequence>MAKSMASSTFQAPMISSIPALHAFDSQTSAWESYRDRINFYFKANRIDTDDDKKALFLWSVGDTTYNLLESLISPRSLTDDDTKFADLIKLLDIHYEDTKNIMTSTYDFYSCYQKTEQDPDLATTEKIIQLAERLQEDVRHFGSPVHHTDFTVAKLHNHQSKPYKQQHNSYKKESCQSCGTCGSNNHLRSQCKYREFICNFCKRSGHLEKKSKQSTEYSPTILLKVNGNDFKFELDTGTFNTIISECHVHIQYKDKHYDLPLIVINGSNSPLLGIQWIKMMLLNLNDIVHGQNPAQSYVHKIHNAAALNTTLQKYKQLLNKELDHCTKVQAYIQLKLDAIPN</sequence>
<dbReference type="Proteomes" id="UP000663838">
    <property type="component" value="Unassembled WGS sequence"/>
</dbReference>
<evidence type="ECO:0000256" key="4">
    <source>
        <dbReference type="ARBA" id="ARBA00022759"/>
    </source>
</evidence>
<feature type="non-terminal residue" evidence="5">
    <location>
        <position position="342"/>
    </location>
</feature>
<organism evidence="5 6">
    <name type="scientific">Rotaria socialis</name>
    <dbReference type="NCBI Taxonomy" id="392032"/>
    <lineage>
        <taxon>Eukaryota</taxon>
        <taxon>Metazoa</taxon>
        <taxon>Spiralia</taxon>
        <taxon>Gnathifera</taxon>
        <taxon>Rotifera</taxon>
        <taxon>Eurotatoria</taxon>
        <taxon>Bdelloidea</taxon>
        <taxon>Philodinida</taxon>
        <taxon>Philodinidae</taxon>
        <taxon>Rotaria</taxon>
    </lineage>
</organism>
<dbReference type="AlphaFoldDB" id="A0A821VXN9"/>
<dbReference type="SUPFAM" id="SSF50630">
    <property type="entry name" value="Acid proteases"/>
    <property type="match status" value="1"/>
</dbReference>
<evidence type="ECO:0000313" key="5">
    <source>
        <dbReference type="EMBL" id="CAF4914829.1"/>
    </source>
</evidence>
<evidence type="ECO:0000256" key="2">
    <source>
        <dbReference type="ARBA" id="ARBA00022695"/>
    </source>
</evidence>
<reference evidence="5" key="1">
    <citation type="submission" date="2021-02" db="EMBL/GenBank/DDBJ databases">
        <authorList>
            <person name="Nowell W R."/>
        </authorList>
    </citation>
    <scope>NUCLEOTIDE SEQUENCE</scope>
</reference>
<evidence type="ECO:0000256" key="3">
    <source>
        <dbReference type="ARBA" id="ARBA00022722"/>
    </source>
</evidence>
<protein>
    <submittedName>
        <fullName evidence="5">Uncharacterized protein</fullName>
    </submittedName>
</protein>
<dbReference type="InterPro" id="IPR050951">
    <property type="entry name" value="Retrovirus_Pol_polyprotein"/>
</dbReference>
<gene>
    <name evidence="5" type="ORF">TOA249_LOCUS31660</name>
</gene>
<dbReference type="PANTHER" id="PTHR37984">
    <property type="entry name" value="PROTEIN CBG26694"/>
    <property type="match status" value="1"/>
</dbReference>
<keyword evidence="2" id="KW-0548">Nucleotidyltransferase</keyword>
<keyword evidence="4" id="KW-0378">Hydrolase</keyword>
<comment type="caution">
    <text evidence="5">The sequence shown here is derived from an EMBL/GenBank/DDBJ whole genome shotgun (WGS) entry which is preliminary data.</text>
</comment>
<dbReference type="EMBL" id="CAJOBS010006639">
    <property type="protein sequence ID" value="CAF4914829.1"/>
    <property type="molecule type" value="Genomic_DNA"/>
</dbReference>
<name>A0A821VXN9_9BILA</name>
<dbReference type="InterPro" id="IPR021109">
    <property type="entry name" value="Peptidase_aspartic_dom_sf"/>
</dbReference>
<keyword evidence="3" id="KW-0540">Nuclease</keyword>
<dbReference type="PANTHER" id="PTHR37984:SF5">
    <property type="entry name" value="PROTEIN NYNRIN-LIKE"/>
    <property type="match status" value="1"/>
</dbReference>
<evidence type="ECO:0000256" key="1">
    <source>
        <dbReference type="ARBA" id="ARBA00022679"/>
    </source>
</evidence>
<keyword evidence="4" id="KW-0255">Endonuclease</keyword>
<evidence type="ECO:0000313" key="6">
    <source>
        <dbReference type="Proteomes" id="UP000663838"/>
    </source>
</evidence>
<dbReference type="GO" id="GO:0004519">
    <property type="term" value="F:endonuclease activity"/>
    <property type="evidence" value="ECO:0007669"/>
    <property type="project" value="UniProtKB-KW"/>
</dbReference>
<proteinExistence type="predicted"/>
<keyword evidence="1" id="KW-0808">Transferase</keyword>
<accession>A0A821VXN9</accession>
<dbReference type="GO" id="GO:0016779">
    <property type="term" value="F:nucleotidyltransferase activity"/>
    <property type="evidence" value="ECO:0007669"/>
    <property type="project" value="UniProtKB-KW"/>
</dbReference>